<dbReference type="PANTHER" id="PTHR11461">
    <property type="entry name" value="SERINE PROTEASE INHIBITOR, SERPIN"/>
    <property type="match status" value="1"/>
</dbReference>
<dbReference type="GO" id="GO:0005615">
    <property type="term" value="C:extracellular space"/>
    <property type="evidence" value="ECO:0007669"/>
    <property type="project" value="InterPro"/>
</dbReference>
<reference evidence="5" key="1">
    <citation type="journal article" date="2013" name="Genetics">
        <title>The draft genome and transcriptome of Panagrellus redivivus are shaped by the harsh demands of a free-living lifestyle.</title>
        <authorList>
            <person name="Srinivasan J."/>
            <person name="Dillman A.R."/>
            <person name="Macchietto M.G."/>
            <person name="Heikkinen L."/>
            <person name="Lakso M."/>
            <person name="Fracchia K.M."/>
            <person name="Antoshechkin I."/>
            <person name="Mortazavi A."/>
            <person name="Wong G."/>
            <person name="Sternberg P.W."/>
        </authorList>
    </citation>
    <scope>NUCLEOTIDE SEQUENCE [LARGE SCALE GENOMIC DNA]</scope>
    <source>
        <strain evidence="5">MT8872</strain>
    </source>
</reference>
<keyword evidence="5" id="KW-1185">Reference proteome</keyword>
<evidence type="ECO:0000256" key="2">
    <source>
        <dbReference type="RuleBase" id="RU000411"/>
    </source>
</evidence>
<protein>
    <submittedName>
        <fullName evidence="6">SERPIN domain-containing protein</fullName>
    </submittedName>
</protein>
<dbReference type="InterPro" id="IPR000215">
    <property type="entry name" value="Serpin_fam"/>
</dbReference>
<feature type="region of interest" description="Disordered" evidence="3">
    <location>
        <begin position="60"/>
        <end position="88"/>
    </location>
</feature>
<dbReference type="SMART" id="SM00093">
    <property type="entry name" value="SERPIN"/>
    <property type="match status" value="1"/>
</dbReference>
<dbReference type="Proteomes" id="UP000492821">
    <property type="component" value="Unassembled WGS sequence"/>
</dbReference>
<dbReference type="InterPro" id="IPR042185">
    <property type="entry name" value="Serpin_sf_2"/>
</dbReference>
<dbReference type="FunFam" id="3.30.497.10:FF:000001">
    <property type="entry name" value="Serine protease inhibitor"/>
    <property type="match status" value="1"/>
</dbReference>
<evidence type="ECO:0000256" key="3">
    <source>
        <dbReference type="SAM" id="MobiDB-lite"/>
    </source>
</evidence>
<feature type="domain" description="Serpin" evidence="4">
    <location>
        <begin position="134"/>
        <end position="477"/>
    </location>
</feature>
<feature type="region of interest" description="Disordered" evidence="3">
    <location>
        <begin position="1"/>
        <end position="41"/>
    </location>
</feature>
<dbReference type="InterPro" id="IPR042178">
    <property type="entry name" value="Serpin_sf_1"/>
</dbReference>
<comment type="similarity">
    <text evidence="1 2">Belongs to the serpin family.</text>
</comment>
<dbReference type="GO" id="GO:0004867">
    <property type="term" value="F:serine-type endopeptidase inhibitor activity"/>
    <property type="evidence" value="ECO:0007669"/>
    <property type="project" value="InterPro"/>
</dbReference>
<dbReference type="SUPFAM" id="SSF56574">
    <property type="entry name" value="Serpins"/>
    <property type="match status" value="1"/>
</dbReference>
<dbReference type="InterPro" id="IPR036186">
    <property type="entry name" value="Serpin_sf"/>
</dbReference>
<name>A0A7E4VPI9_PANRE</name>
<organism evidence="5 6">
    <name type="scientific">Panagrellus redivivus</name>
    <name type="common">Microworm</name>
    <dbReference type="NCBI Taxonomy" id="6233"/>
    <lineage>
        <taxon>Eukaryota</taxon>
        <taxon>Metazoa</taxon>
        <taxon>Ecdysozoa</taxon>
        <taxon>Nematoda</taxon>
        <taxon>Chromadorea</taxon>
        <taxon>Rhabditida</taxon>
        <taxon>Tylenchina</taxon>
        <taxon>Panagrolaimomorpha</taxon>
        <taxon>Panagrolaimoidea</taxon>
        <taxon>Panagrolaimidae</taxon>
        <taxon>Panagrellus</taxon>
    </lineage>
</organism>
<evidence type="ECO:0000259" key="4">
    <source>
        <dbReference type="SMART" id="SM00093"/>
    </source>
</evidence>
<sequence length="477" mass="53459">MTSSNKNAEVKVSMTSVKSGRRRHFFKRRPAQRKPSSKIFGRQKFARSIRRPAIRRKFGLQRPPKVEESQPCEDLMSTASKEDTETPMPTYRDCLQRMSIRTFTYPDGCTLSIKTSTNDPSSPSIKQSQADFALNLIRNISTKGSVILSPVSISTALAMVYLGAKNKTAIQIRDVIAKGASEAEIHQHFAAVLDLVSSNSLDVTLETANRVFIQKNFQLLRNYIDAIKKYYKGELEQVNFSNAPKTAKTINKYVEKATHGLIKDLVSENAINDNTRLILVNAIYFHGVWEKAFKKSRSFEGDFYASPVKTTKKTFMSMQESLPYYESEQYQVLGLPYKNNKVHLYVILPKERYGLDSLIQNLDGDVKLPKFKIDSALDLNGLLQTLGVVDAFVDDVADFSGITDGRGLAVSNVVHKAFIETDENGTEAAAATAVYMNYRSSITSVLVDPLQFIADHGFLFILADADFHMYFAGKVTE</sequence>
<dbReference type="AlphaFoldDB" id="A0A7E4VPI9"/>
<evidence type="ECO:0000256" key="1">
    <source>
        <dbReference type="ARBA" id="ARBA00009500"/>
    </source>
</evidence>
<dbReference type="Gene3D" id="3.30.497.10">
    <property type="entry name" value="Antithrombin, subunit I, domain 2"/>
    <property type="match status" value="1"/>
</dbReference>
<evidence type="ECO:0000313" key="5">
    <source>
        <dbReference type="Proteomes" id="UP000492821"/>
    </source>
</evidence>
<reference evidence="6" key="2">
    <citation type="submission" date="2020-10" db="UniProtKB">
        <authorList>
            <consortium name="WormBaseParasite"/>
        </authorList>
    </citation>
    <scope>IDENTIFICATION</scope>
</reference>
<evidence type="ECO:0000313" key="6">
    <source>
        <dbReference type="WBParaSite" id="Pan_g23350.t1"/>
    </source>
</evidence>
<feature type="compositionally biased region" description="Basic residues" evidence="3">
    <location>
        <begin position="19"/>
        <end position="36"/>
    </location>
</feature>
<dbReference type="InterPro" id="IPR023796">
    <property type="entry name" value="Serpin_dom"/>
</dbReference>
<feature type="compositionally biased region" description="Polar residues" evidence="3">
    <location>
        <begin position="1"/>
        <end position="18"/>
    </location>
</feature>
<dbReference type="Gene3D" id="2.30.39.10">
    <property type="entry name" value="Alpha-1-antitrypsin, domain 1"/>
    <property type="match status" value="1"/>
</dbReference>
<dbReference type="CDD" id="cd00172">
    <property type="entry name" value="serpin"/>
    <property type="match status" value="1"/>
</dbReference>
<dbReference type="Pfam" id="PF00079">
    <property type="entry name" value="Serpin"/>
    <property type="match status" value="1"/>
</dbReference>
<accession>A0A7E4VPI9</accession>
<dbReference type="PANTHER" id="PTHR11461:SF211">
    <property type="entry name" value="GH10112P-RELATED"/>
    <property type="match status" value="1"/>
</dbReference>
<proteinExistence type="inferred from homology"/>
<dbReference type="WBParaSite" id="Pan_g23350.t1">
    <property type="protein sequence ID" value="Pan_g23350.t1"/>
    <property type="gene ID" value="Pan_g23350"/>
</dbReference>